<name>A0A5C2RZ95_9APHY</name>
<accession>A0A5C2RZ95</accession>
<sequence>MPGIHVPMEGSFAVIRMDPVAMVRHLNDCQALRAAEALSPQSYLVYLDLNHRLPIGAEQPWHAFDVYPVWQSLRPSDEDKCITPDMCMPIFPNEDHPSGRAPLMTKPVFPFDNCYIWSEVKMEIRVCPREEGFNWKETTALSLDSDGEPRRIDYEGEDRNRRILAEQARRLNPVSDSPSVPQSPNVDMPVSEYVNTFTLLTRLFADPVRSPELRPFCHLWTDLASNMKQDEITNPKHLFEERDAIVRIIREARARDPTLPFLPVPRSSLSLRTGSDTESWDEPELDSSHPDALGSAVSLETRHSEWWEDSQPETKPRRFRPFKLIRKVGLRVRSLFRIPYIPVWP</sequence>
<evidence type="ECO:0000256" key="1">
    <source>
        <dbReference type="SAM" id="MobiDB-lite"/>
    </source>
</evidence>
<gene>
    <name evidence="2" type="ORF">L227DRAFT_531913</name>
</gene>
<dbReference type="AlphaFoldDB" id="A0A5C2RZ95"/>
<feature type="region of interest" description="Disordered" evidence="1">
    <location>
        <begin position="270"/>
        <end position="294"/>
    </location>
</feature>
<organism evidence="2 3">
    <name type="scientific">Lentinus tigrinus ALCF2SS1-6</name>
    <dbReference type="NCBI Taxonomy" id="1328759"/>
    <lineage>
        <taxon>Eukaryota</taxon>
        <taxon>Fungi</taxon>
        <taxon>Dikarya</taxon>
        <taxon>Basidiomycota</taxon>
        <taxon>Agaricomycotina</taxon>
        <taxon>Agaricomycetes</taxon>
        <taxon>Polyporales</taxon>
        <taxon>Polyporaceae</taxon>
        <taxon>Lentinus</taxon>
    </lineage>
</organism>
<dbReference type="OrthoDB" id="2930792at2759"/>
<evidence type="ECO:0000313" key="3">
    <source>
        <dbReference type="Proteomes" id="UP000313359"/>
    </source>
</evidence>
<reference evidence="2" key="1">
    <citation type="journal article" date="2018" name="Genome Biol. Evol.">
        <title>Genomics and development of Lentinus tigrinus, a white-rot wood-decaying mushroom with dimorphic fruiting bodies.</title>
        <authorList>
            <person name="Wu B."/>
            <person name="Xu Z."/>
            <person name="Knudson A."/>
            <person name="Carlson A."/>
            <person name="Chen N."/>
            <person name="Kovaka S."/>
            <person name="LaButti K."/>
            <person name="Lipzen A."/>
            <person name="Pennachio C."/>
            <person name="Riley R."/>
            <person name="Schakwitz W."/>
            <person name="Umezawa K."/>
            <person name="Ohm R.A."/>
            <person name="Grigoriev I.V."/>
            <person name="Nagy L.G."/>
            <person name="Gibbons J."/>
            <person name="Hibbett D."/>
        </authorList>
    </citation>
    <scope>NUCLEOTIDE SEQUENCE [LARGE SCALE GENOMIC DNA]</scope>
    <source>
        <strain evidence="2">ALCF2SS1-6</strain>
    </source>
</reference>
<dbReference type="STRING" id="1328759.A0A5C2RZ95"/>
<dbReference type="EMBL" id="ML122288">
    <property type="protein sequence ID" value="RPD56390.1"/>
    <property type="molecule type" value="Genomic_DNA"/>
</dbReference>
<protein>
    <submittedName>
        <fullName evidence="2">Uncharacterized protein</fullName>
    </submittedName>
</protein>
<dbReference type="Proteomes" id="UP000313359">
    <property type="component" value="Unassembled WGS sequence"/>
</dbReference>
<proteinExistence type="predicted"/>
<evidence type="ECO:0000313" key="2">
    <source>
        <dbReference type="EMBL" id="RPD56390.1"/>
    </source>
</evidence>
<keyword evidence="3" id="KW-1185">Reference proteome</keyword>